<protein>
    <submittedName>
        <fullName evidence="1">Uncharacterized protein</fullName>
    </submittedName>
</protein>
<dbReference type="RefSeq" id="WP_013765362.1">
    <property type="nucleotide sequence ID" value="NC_015510.1"/>
</dbReference>
<sequence>MKFPRISFTKGTTLCDLKKLYPSLQVQSVVIADQKYLEVQVMEPGVGILWFIFSQQEELIEFEILPAYQK</sequence>
<accession>F4L5F5</accession>
<dbReference type="Proteomes" id="UP000008461">
    <property type="component" value="Chromosome"/>
</dbReference>
<gene>
    <name evidence="1" type="ordered locus">Halhy_2955</name>
</gene>
<reference evidence="1 2" key="1">
    <citation type="journal article" date="2011" name="Stand. Genomic Sci.">
        <title>Complete genome sequence of Haliscomenobacter hydrossis type strain (O).</title>
        <authorList>
            <consortium name="US DOE Joint Genome Institute (JGI-PGF)"/>
            <person name="Daligault H."/>
            <person name="Lapidus A."/>
            <person name="Zeytun A."/>
            <person name="Nolan M."/>
            <person name="Lucas S."/>
            <person name="Del Rio T.G."/>
            <person name="Tice H."/>
            <person name="Cheng J.F."/>
            <person name="Tapia R."/>
            <person name="Han C."/>
            <person name="Goodwin L."/>
            <person name="Pitluck S."/>
            <person name="Liolios K."/>
            <person name="Pagani I."/>
            <person name="Ivanova N."/>
            <person name="Huntemann M."/>
            <person name="Mavromatis K."/>
            <person name="Mikhailova N."/>
            <person name="Pati A."/>
            <person name="Chen A."/>
            <person name="Palaniappan K."/>
            <person name="Land M."/>
            <person name="Hauser L."/>
            <person name="Brambilla E.M."/>
            <person name="Rohde M."/>
            <person name="Verbarg S."/>
            <person name="Goker M."/>
            <person name="Bristow J."/>
            <person name="Eisen J.A."/>
            <person name="Markowitz V."/>
            <person name="Hugenholtz P."/>
            <person name="Kyrpides N.C."/>
            <person name="Klenk H.P."/>
            <person name="Woyke T."/>
        </authorList>
    </citation>
    <scope>NUCLEOTIDE SEQUENCE [LARGE SCALE GENOMIC DNA]</scope>
    <source>
        <strain evidence="2">ATCC 27775 / DSM 1100 / LMG 10767 / O</strain>
    </source>
</reference>
<organism evidence="1 2">
    <name type="scientific">Haliscomenobacter hydrossis (strain ATCC 27775 / DSM 1100 / LMG 10767 / O)</name>
    <dbReference type="NCBI Taxonomy" id="760192"/>
    <lineage>
        <taxon>Bacteria</taxon>
        <taxon>Pseudomonadati</taxon>
        <taxon>Bacteroidota</taxon>
        <taxon>Saprospiria</taxon>
        <taxon>Saprospirales</taxon>
        <taxon>Haliscomenobacteraceae</taxon>
        <taxon>Haliscomenobacter</taxon>
    </lineage>
</organism>
<dbReference type="EMBL" id="CP002691">
    <property type="protein sequence ID" value="AEE50819.1"/>
    <property type="molecule type" value="Genomic_DNA"/>
</dbReference>
<evidence type="ECO:0000313" key="2">
    <source>
        <dbReference type="Proteomes" id="UP000008461"/>
    </source>
</evidence>
<dbReference type="KEGG" id="hhy:Halhy_2955"/>
<name>F4L5F5_HALH1</name>
<reference key="2">
    <citation type="submission" date="2011-04" db="EMBL/GenBank/DDBJ databases">
        <title>Complete sequence of chromosome of Haliscomenobacter hydrossis DSM 1100.</title>
        <authorList>
            <consortium name="US DOE Joint Genome Institute (JGI-PGF)"/>
            <person name="Lucas S."/>
            <person name="Han J."/>
            <person name="Lapidus A."/>
            <person name="Bruce D."/>
            <person name="Goodwin L."/>
            <person name="Pitluck S."/>
            <person name="Peters L."/>
            <person name="Kyrpides N."/>
            <person name="Mavromatis K."/>
            <person name="Ivanova N."/>
            <person name="Ovchinnikova G."/>
            <person name="Pagani I."/>
            <person name="Daligault H."/>
            <person name="Detter J.C."/>
            <person name="Han C."/>
            <person name="Land M."/>
            <person name="Hauser L."/>
            <person name="Markowitz V."/>
            <person name="Cheng J.-F."/>
            <person name="Hugenholtz P."/>
            <person name="Woyke T."/>
            <person name="Wu D."/>
            <person name="Verbarg S."/>
            <person name="Frueling A."/>
            <person name="Brambilla E."/>
            <person name="Klenk H.-P."/>
            <person name="Eisen J.A."/>
        </authorList>
    </citation>
    <scope>NUCLEOTIDE SEQUENCE</scope>
    <source>
        <strain>DSM 1100</strain>
    </source>
</reference>
<keyword evidence="2" id="KW-1185">Reference proteome</keyword>
<dbReference type="AlphaFoldDB" id="F4L5F5"/>
<dbReference type="HOGENOM" id="CLU_2752196_0_0_10"/>
<proteinExistence type="predicted"/>
<evidence type="ECO:0000313" key="1">
    <source>
        <dbReference type="EMBL" id="AEE50819.1"/>
    </source>
</evidence>